<protein>
    <submittedName>
        <fullName evidence="1">Uncharacterized 15.0 kDa protein in dhaT-dhaS intergenic region</fullName>
    </submittedName>
</protein>
<dbReference type="InterPro" id="IPR052517">
    <property type="entry name" value="GlcG_carb_metab_protein"/>
</dbReference>
<accession>A0AA35RJ73</accession>
<keyword evidence="2" id="KW-1185">Reference proteome</keyword>
<dbReference type="SUPFAM" id="SSF143744">
    <property type="entry name" value="GlcG-like"/>
    <property type="match status" value="1"/>
</dbReference>
<dbReference type="InterPro" id="IPR038084">
    <property type="entry name" value="PduO/GlcC-like_sf"/>
</dbReference>
<dbReference type="PANTHER" id="PTHR34309">
    <property type="entry name" value="SLR1406 PROTEIN"/>
    <property type="match status" value="1"/>
</dbReference>
<gene>
    <name evidence="1" type="ORF">GBAR_LOCUS7464</name>
</gene>
<dbReference type="InterPro" id="IPR005624">
    <property type="entry name" value="PduO/GlcC-like"/>
</dbReference>
<sequence length="130" mass="13097">MALSLAEANRIVEGAVAAATEMGIKINVAVCDAGGRLLAFNRMDGAIWGGAYGSQGKAVASAAFGRSSGELQERANTPIIEGILKAEGEHGIPSQGGLPIFRNGALEGACGVGGGSSQQDEDCAQRHATL</sequence>
<evidence type="ECO:0000313" key="1">
    <source>
        <dbReference type="EMBL" id="CAI8011581.1"/>
    </source>
</evidence>
<proteinExistence type="predicted"/>
<dbReference type="AlphaFoldDB" id="A0AA35RJ73"/>
<organism evidence="1 2">
    <name type="scientific">Geodia barretti</name>
    <name type="common">Barrett's horny sponge</name>
    <dbReference type="NCBI Taxonomy" id="519541"/>
    <lineage>
        <taxon>Eukaryota</taxon>
        <taxon>Metazoa</taxon>
        <taxon>Porifera</taxon>
        <taxon>Demospongiae</taxon>
        <taxon>Heteroscleromorpha</taxon>
        <taxon>Tetractinellida</taxon>
        <taxon>Astrophorina</taxon>
        <taxon>Geodiidae</taxon>
        <taxon>Geodia</taxon>
    </lineage>
</organism>
<dbReference type="EMBL" id="CASHTH010001113">
    <property type="protein sequence ID" value="CAI8011581.1"/>
    <property type="molecule type" value="Genomic_DNA"/>
</dbReference>
<reference evidence="1" key="1">
    <citation type="submission" date="2023-03" db="EMBL/GenBank/DDBJ databases">
        <authorList>
            <person name="Steffen K."/>
            <person name="Cardenas P."/>
        </authorList>
    </citation>
    <scope>NUCLEOTIDE SEQUENCE</scope>
</reference>
<dbReference type="Gene3D" id="3.30.450.150">
    <property type="entry name" value="Haem-degrading domain"/>
    <property type="match status" value="1"/>
</dbReference>
<comment type="caution">
    <text evidence="1">The sequence shown here is derived from an EMBL/GenBank/DDBJ whole genome shotgun (WGS) entry which is preliminary data.</text>
</comment>
<dbReference type="PANTHER" id="PTHR34309:SF10">
    <property type="entry name" value="SLR1406 PROTEIN"/>
    <property type="match status" value="1"/>
</dbReference>
<evidence type="ECO:0000313" key="2">
    <source>
        <dbReference type="Proteomes" id="UP001174909"/>
    </source>
</evidence>
<dbReference type="Proteomes" id="UP001174909">
    <property type="component" value="Unassembled WGS sequence"/>
</dbReference>
<name>A0AA35RJ73_GEOBA</name>
<dbReference type="Pfam" id="PF03928">
    <property type="entry name" value="HbpS-like"/>
    <property type="match status" value="1"/>
</dbReference>